<evidence type="ECO:0000256" key="1">
    <source>
        <dbReference type="ARBA" id="ARBA00001933"/>
    </source>
</evidence>
<evidence type="ECO:0000313" key="6">
    <source>
        <dbReference type="EMBL" id="CAE6738324.1"/>
    </source>
</evidence>
<dbReference type="InterPro" id="IPR000192">
    <property type="entry name" value="Aminotrans_V_dom"/>
</dbReference>
<name>A0ABM8R813_9BURK</name>
<evidence type="ECO:0000256" key="2">
    <source>
        <dbReference type="ARBA" id="ARBA00022898"/>
    </source>
</evidence>
<keyword evidence="6" id="KW-0808">Transferase</keyword>
<dbReference type="InterPro" id="IPR020578">
    <property type="entry name" value="Aminotrans_V_PyrdxlP_BS"/>
</dbReference>
<dbReference type="Proteomes" id="UP000672526">
    <property type="component" value="Unassembled WGS sequence"/>
</dbReference>
<dbReference type="PANTHER" id="PTHR43586:SF24">
    <property type="entry name" value="BLR4730 PROTEIN"/>
    <property type="match status" value="1"/>
</dbReference>
<dbReference type="RefSeq" id="WP_211611247.1">
    <property type="nucleotide sequence ID" value="NZ_CAJNBK010000005.1"/>
</dbReference>
<comment type="caution">
    <text evidence="6">The sequence shown here is derived from an EMBL/GenBank/DDBJ whole genome shotgun (WGS) entry which is preliminary data.</text>
</comment>
<dbReference type="Gene3D" id="3.40.640.10">
    <property type="entry name" value="Type I PLP-dependent aspartate aminotransferase-like (Major domain)"/>
    <property type="match status" value="1"/>
</dbReference>
<dbReference type="Gene3D" id="3.90.1150.10">
    <property type="entry name" value="Aspartate Aminotransferase, domain 1"/>
    <property type="match status" value="1"/>
</dbReference>
<dbReference type="PROSITE" id="PS00595">
    <property type="entry name" value="AA_TRANSFER_CLASS_5"/>
    <property type="match status" value="1"/>
</dbReference>
<evidence type="ECO:0000256" key="3">
    <source>
        <dbReference type="RuleBase" id="RU004075"/>
    </source>
</evidence>
<dbReference type="GO" id="GO:0031071">
    <property type="term" value="F:cysteine desulfurase activity"/>
    <property type="evidence" value="ECO:0007669"/>
    <property type="project" value="UniProtKB-EC"/>
</dbReference>
<dbReference type="PANTHER" id="PTHR43586">
    <property type="entry name" value="CYSTEINE DESULFURASE"/>
    <property type="match status" value="1"/>
</dbReference>
<gene>
    <name evidence="6" type="primary">csd</name>
    <name evidence="6" type="ORF">R69888_02386</name>
</gene>
<sequence length="400" mass="43550">MLDLARLRADTPGTHDVVHFNNAGASLMPRIVIDTVVEHVREEARLGGYEAAGAAAGRLESVYVSVARLLNAQPDEIAVIENATRAWDMAFYSLPLSAGDLVLTSATEYAGNYIPYLQLQKQRGIRIEVIPNDGQGQVSVEALQRRLTDPRVKLVSLPIIATNGGPVQPVEAIGAAAREAGVGFLLDACQGAGHVPLDVKKIGCHMLAATSRKYLRGPRGMGFLYIERALCAQLEPTFLDLHAATLQTPDRFEIRGDARRFENWECNVAAKLGMGAAIDYALELGIVPIWTRIQALAGDLRERLAQIDGVTLQDRGAVKSGIVTFTLDRCDSADVQQWLASQARRINVSRSTFQSTMLDMQMRGLRDVVRASVHAYNSDEDIDALVQAVQAMSRGIAHAR</sequence>
<proteinExistence type="inferred from homology"/>
<comment type="similarity">
    <text evidence="3">Belongs to the class-V pyridoxal-phosphate-dependent aminotransferase family.</text>
</comment>
<dbReference type="SUPFAM" id="SSF53383">
    <property type="entry name" value="PLP-dependent transferases"/>
    <property type="match status" value="1"/>
</dbReference>
<evidence type="ECO:0000313" key="7">
    <source>
        <dbReference type="Proteomes" id="UP000672526"/>
    </source>
</evidence>
<evidence type="ECO:0000259" key="5">
    <source>
        <dbReference type="Pfam" id="PF00266"/>
    </source>
</evidence>
<dbReference type="InterPro" id="IPR015421">
    <property type="entry name" value="PyrdxlP-dep_Trfase_major"/>
</dbReference>
<accession>A0ABM8R813</accession>
<dbReference type="InterPro" id="IPR015424">
    <property type="entry name" value="PyrdxlP-dep_Trfase"/>
</dbReference>
<feature type="domain" description="Aminotransferase class V" evidence="5">
    <location>
        <begin position="19"/>
        <end position="385"/>
    </location>
</feature>
<dbReference type="Pfam" id="PF00266">
    <property type="entry name" value="Aminotran_5"/>
    <property type="match status" value="1"/>
</dbReference>
<protein>
    <submittedName>
        <fullName evidence="6">Cysteine desulfurase</fullName>
        <ecNumber evidence="6">2.8.1.7</ecNumber>
    </submittedName>
</protein>
<evidence type="ECO:0000256" key="4">
    <source>
        <dbReference type="RuleBase" id="RU004504"/>
    </source>
</evidence>
<keyword evidence="2" id="KW-0663">Pyridoxal phosphate</keyword>
<comment type="cofactor">
    <cofactor evidence="1 4">
        <name>pyridoxal 5'-phosphate</name>
        <dbReference type="ChEBI" id="CHEBI:597326"/>
    </cofactor>
</comment>
<organism evidence="6 7">
    <name type="scientific">Paraburkholderia haematera</name>
    <dbReference type="NCBI Taxonomy" id="2793077"/>
    <lineage>
        <taxon>Bacteria</taxon>
        <taxon>Pseudomonadati</taxon>
        <taxon>Pseudomonadota</taxon>
        <taxon>Betaproteobacteria</taxon>
        <taxon>Burkholderiales</taxon>
        <taxon>Burkholderiaceae</taxon>
        <taxon>Paraburkholderia</taxon>
    </lineage>
</organism>
<dbReference type="EC" id="2.8.1.7" evidence="6"/>
<dbReference type="EMBL" id="CAJNBK010000005">
    <property type="protein sequence ID" value="CAE6738324.1"/>
    <property type="molecule type" value="Genomic_DNA"/>
</dbReference>
<keyword evidence="7" id="KW-1185">Reference proteome</keyword>
<reference evidence="6 7" key="1">
    <citation type="submission" date="2021-02" db="EMBL/GenBank/DDBJ databases">
        <authorList>
            <person name="Vanwijnsberghe S."/>
        </authorList>
    </citation>
    <scope>NUCLEOTIDE SEQUENCE [LARGE SCALE GENOMIC DNA]</scope>
    <source>
        <strain evidence="6 7">LMG 31837</strain>
    </source>
</reference>
<dbReference type="InterPro" id="IPR015422">
    <property type="entry name" value="PyrdxlP-dep_Trfase_small"/>
</dbReference>